<keyword evidence="3" id="KW-1185">Reference proteome</keyword>
<sequence>QGCTVLFISCVLLIFCLLCFGEMLPHGQECFSCTAIPLEDFCPALQCRSRNKFPLFKLKSIKRSEEKFPCFLNQELNVNLTPVSWSSCFLSLLPGGRNEEC</sequence>
<feature type="signal peptide" evidence="1">
    <location>
        <begin position="1"/>
        <end position="21"/>
    </location>
</feature>
<reference evidence="2" key="2">
    <citation type="submission" date="2025-09" db="UniProtKB">
        <authorList>
            <consortium name="Ensembl"/>
        </authorList>
    </citation>
    <scope>IDENTIFICATION</scope>
</reference>
<name>A0A8C5J2C0_JUNHY</name>
<reference evidence="2" key="1">
    <citation type="submission" date="2025-08" db="UniProtKB">
        <authorList>
            <consortium name="Ensembl"/>
        </authorList>
    </citation>
    <scope>IDENTIFICATION</scope>
</reference>
<protein>
    <submittedName>
        <fullName evidence="2">Uncharacterized protein</fullName>
    </submittedName>
</protein>
<feature type="chain" id="PRO_5034422274" evidence="1">
    <location>
        <begin position="22"/>
        <end position="101"/>
    </location>
</feature>
<keyword evidence="1" id="KW-0732">Signal</keyword>
<evidence type="ECO:0000313" key="2">
    <source>
        <dbReference type="Ensembl" id="ENSJHYP00000013116.1"/>
    </source>
</evidence>
<proteinExistence type="predicted"/>
<dbReference type="Ensembl" id="ENSJHYT00000015823.1">
    <property type="protein sequence ID" value="ENSJHYP00000013116.1"/>
    <property type="gene ID" value="ENSJHYG00000010181.1"/>
</dbReference>
<evidence type="ECO:0000256" key="1">
    <source>
        <dbReference type="SAM" id="SignalP"/>
    </source>
</evidence>
<organism evidence="2 3">
    <name type="scientific">Junco hyemalis</name>
    <name type="common">Dark-eyed junco</name>
    <dbReference type="NCBI Taxonomy" id="40217"/>
    <lineage>
        <taxon>Eukaryota</taxon>
        <taxon>Metazoa</taxon>
        <taxon>Chordata</taxon>
        <taxon>Craniata</taxon>
        <taxon>Vertebrata</taxon>
        <taxon>Euteleostomi</taxon>
        <taxon>Archelosauria</taxon>
        <taxon>Archosauria</taxon>
        <taxon>Dinosauria</taxon>
        <taxon>Saurischia</taxon>
        <taxon>Theropoda</taxon>
        <taxon>Coelurosauria</taxon>
        <taxon>Aves</taxon>
        <taxon>Neognathae</taxon>
        <taxon>Neoaves</taxon>
        <taxon>Telluraves</taxon>
        <taxon>Australaves</taxon>
        <taxon>Passeriformes</taxon>
        <taxon>Passerellidae</taxon>
        <taxon>Junco</taxon>
    </lineage>
</organism>
<accession>A0A8C5J2C0</accession>
<dbReference type="Proteomes" id="UP000694408">
    <property type="component" value="Unplaced"/>
</dbReference>
<evidence type="ECO:0000313" key="3">
    <source>
        <dbReference type="Proteomes" id="UP000694408"/>
    </source>
</evidence>
<dbReference type="AlphaFoldDB" id="A0A8C5J2C0"/>